<accession>A0A9P8GPQ2</accession>
<reference evidence="1" key="2">
    <citation type="submission" date="2021-08" db="EMBL/GenBank/DDBJ databases">
        <authorList>
            <person name="Gostincar C."/>
            <person name="Sun X."/>
            <person name="Song Z."/>
            <person name="Gunde-Cimerman N."/>
        </authorList>
    </citation>
    <scope>NUCLEOTIDE SEQUENCE</scope>
    <source>
        <strain evidence="1">EXF-8016</strain>
    </source>
</reference>
<sequence length="126" mass="14145">MARFANECRLSREALTTLDSKRPINLWRMANCSDALVSPQRLTNFVSRVNTTGVSRGQIQSLVPRFLSAWKLLQETGPSENQSHSKCSSWNSTTESSLNKALTLSHPYHFSSPARLKIFSSLPISY</sequence>
<organism evidence="1 2">
    <name type="scientific">Aureobasidium melanogenum</name>
    <name type="common">Aureobasidium pullulans var. melanogenum</name>
    <dbReference type="NCBI Taxonomy" id="46634"/>
    <lineage>
        <taxon>Eukaryota</taxon>
        <taxon>Fungi</taxon>
        <taxon>Dikarya</taxon>
        <taxon>Ascomycota</taxon>
        <taxon>Pezizomycotina</taxon>
        <taxon>Dothideomycetes</taxon>
        <taxon>Dothideomycetidae</taxon>
        <taxon>Dothideales</taxon>
        <taxon>Saccotheciaceae</taxon>
        <taxon>Aureobasidium</taxon>
    </lineage>
</organism>
<dbReference type="AlphaFoldDB" id="A0A9P8GPQ2"/>
<evidence type="ECO:0000313" key="2">
    <source>
        <dbReference type="Proteomes" id="UP000767238"/>
    </source>
</evidence>
<comment type="caution">
    <text evidence="1">The sequence shown here is derived from an EMBL/GenBank/DDBJ whole genome shotgun (WGS) entry which is preliminary data.</text>
</comment>
<reference evidence="1" key="1">
    <citation type="journal article" date="2021" name="J Fungi (Basel)">
        <title>Virulence traits and population genomics of the black yeast Aureobasidium melanogenum.</title>
        <authorList>
            <person name="Cernosa A."/>
            <person name="Sun X."/>
            <person name="Gostincar C."/>
            <person name="Fang C."/>
            <person name="Gunde-Cimerman N."/>
            <person name="Song Z."/>
        </authorList>
    </citation>
    <scope>NUCLEOTIDE SEQUENCE</scope>
    <source>
        <strain evidence="1">EXF-8016</strain>
    </source>
</reference>
<feature type="non-terminal residue" evidence="1">
    <location>
        <position position="126"/>
    </location>
</feature>
<gene>
    <name evidence="1" type="ORF">KCV03_g279</name>
</gene>
<protein>
    <submittedName>
        <fullName evidence="1">Uncharacterized protein</fullName>
    </submittedName>
</protein>
<dbReference type="EMBL" id="JAHFYH010000001">
    <property type="protein sequence ID" value="KAH0237782.1"/>
    <property type="molecule type" value="Genomic_DNA"/>
</dbReference>
<evidence type="ECO:0000313" key="1">
    <source>
        <dbReference type="EMBL" id="KAH0237782.1"/>
    </source>
</evidence>
<name>A0A9P8GPQ2_AURME</name>
<dbReference type="Proteomes" id="UP000767238">
    <property type="component" value="Unassembled WGS sequence"/>
</dbReference>
<proteinExistence type="predicted"/>